<dbReference type="PATRIC" id="fig|1434107.4.peg.1289"/>
<dbReference type="OrthoDB" id="124691at2157"/>
<protein>
    <submittedName>
        <fullName evidence="1">Uncharacterized protein</fullName>
    </submittedName>
</protein>
<dbReference type="InterPro" id="IPR055710">
    <property type="entry name" value="DUF7286"/>
</dbReference>
<reference evidence="1" key="1">
    <citation type="submission" date="2014-07" db="EMBL/GenBank/DDBJ databases">
        <title>Methanogenic archaea and the global carbon cycle.</title>
        <authorList>
            <person name="Henriksen J.R."/>
            <person name="Luke J."/>
            <person name="Reinhart S."/>
            <person name="Benedict M.N."/>
            <person name="Youngblut N.D."/>
            <person name="Metcalf M.E."/>
            <person name="Whitaker R.J."/>
            <person name="Metcalf W.W."/>
        </authorList>
    </citation>
    <scope>NUCLEOTIDE SEQUENCE [LARGE SCALE GENOMIC DNA]</scope>
    <source>
        <strain evidence="1">3</strain>
    </source>
</reference>
<name>A0A0E3SLD2_METBA</name>
<evidence type="ECO:0000313" key="2">
    <source>
        <dbReference type="Proteomes" id="UP000033066"/>
    </source>
</evidence>
<evidence type="ECO:0000313" key="1">
    <source>
        <dbReference type="EMBL" id="AKB81558.1"/>
    </source>
</evidence>
<organism evidence="1 2">
    <name type="scientific">Methanosarcina barkeri 3</name>
    <dbReference type="NCBI Taxonomy" id="1434107"/>
    <lineage>
        <taxon>Archaea</taxon>
        <taxon>Methanobacteriati</taxon>
        <taxon>Methanobacteriota</taxon>
        <taxon>Stenosarchaea group</taxon>
        <taxon>Methanomicrobia</taxon>
        <taxon>Methanosarcinales</taxon>
        <taxon>Methanosarcinaceae</taxon>
        <taxon>Methanosarcina</taxon>
    </lineage>
</organism>
<dbReference type="KEGG" id="mbak:MSBR3_0980"/>
<dbReference type="Proteomes" id="UP000033066">
    <property type="component" value="Chromosome"/>
</dbReference>
<dbReference type="GeneID" id="24788476"/>
<dbReference type="Pfam" id="PF23957">
    <property type="entry name" value="DUF7286"/>
    <property type="match status" value="1"/>
</dbReference>
<dbReference type="AlphaFoldDB" id="A0A0E3SLD2"/>
<dbReference type="EMBL" id="CP009517">
    <property type="protein sequence ID" value="AKB81558.1"/>
    <property type="molecule type" value="Genomic_DNA"/>
</dbReference>
<dbReference type="STRING" id="1434107.MSBR3_0980"/>
<proteinExistence type="predicted"/>
<sequence>MTNETSDRYSGEIGDKISKKLDRTMAAIPCGLPIMPPHWIFTVNVWTYEAVGMYNEFKVNDNDNEVIPKPYFGHKGQMYIRKDDSILHNGKYIGDNVPLTFQFSGYSTTIVGPGPKGVGDKTGGSTEKSAGYEALVAQLGE</sequence>
<keyword evidence="2" id="KW-1185">Reference proteome</keyword>
<dbReference type="HOGENOM" id="CLU_089551_1_0_2"/>
<accession>A0A0E3SLD2</accession>
<gene>
    <name evidence="1" type="ORF">MSBR3_0980</name>
</gene>
<dbReference type="RefSeq" id="WP_048106942.1">
    <property type="nucleotide sequence ID" value="NZ_CP009517.1"/>
</dbReference>